<evidence type="ECO:0000313" key="2">
    <source>
        <dbReference type="Proteomes" id="UP001500013"/>
    </source>
</evidence>
<evidence type="ECO:0000313" key="1">
    <source>
        <dbReference type="EMBL" id="GAA1984909.1"/>
    </source>
</evidence>
<reference evidence="2" key="1">
    <citation type="journal article" date="2019" name="Int. J. Syst. Evol. Microbiol.">
        <title>The Global Catalogue of Microorganisms (GCM) 10K type strain sequencing project: providing services to taxonomists for standard genome sequencing and annotation.</title>
        <authorList>
            <consortium name="The Broad Institute Genomics Platform"/>
            <consortium name="The Broad Institute Genome Sequencing Center for Infectious Disease"/>
            <person name="Wu L."/>
            <person name="Ma J."/>
        </authorList>
    </citation>
    <scope>NUCLEOTIDE SEQUENCE [LARGE SCALE GENOMIC DNA]</scope>
    <source>
        <strain evidence="2">JCM 15628</strain>
    </source>
</reference>
<dbReference type="RefSeq" id="WP_344063660.1">
    <property type="nucleotide sequence ID" value="NZ_BAAAPU010000008.1"/>
</dbReference>
<protein>
    <submittedName>
        <fullName evidence="1">YdeI/OmpD-associated family protein</fullName>
    </submittedName>
</protein>
<dbReference type="EMBL" id="BAAAPU010000008">
    <property type="protein sequence ID" value="GAA1984909.1"/>
    <property type="molecule type" value="Genomic_DNA"/>
</dbReference>
<accession>A0ABP5DQX1</accession>
<sequence length="197" mass="21810">MSDGEKPEELAGQPVILFATVLDCEAWFAEHHTDHGGFWLKIGKRGAADTVGYAEALDIALCHGWIDGQKRGYDDTYWLQRFTPRGPRSKWSQLNRDKAEALIRAGRMRPAGQAQVDAAKADGRWAAAYAGQRSATVPDDLAAALAADPQAEAFFETLTGANRYAILYRVQDAKKPETRAARIAKFVEMCHHQQTVH</sequence>
<comment type="caution">
    <text evidence="1">The sequence shown here is derived from an EMBL/GenBank/DDBJ whole genome shotgun (WGS) entry which is preliminary data.</text>
</comment>
<keyword evidence="2" id="KW-1185">Reference proteome</keyword>
<gene>
    <name evidence="1" type="ORF">GCM10009817_27950</name>
</gene>
<name>A0ABP5DQX1_9MICO</name>
<dbReference type="Proteomes" id="UP001500013">
    <property type="component" value="Unassembled WGS sequence"/>
</dbReference>
<proteinExistence type="predicted"/>
<dbReference type="Pfam" id="PF13376">
    <property type="entry name" value="OmdA"/>
    <property type="match status" value="1"/>
</dbReference>
<organism evidence="1 2">
    <name type="scientific">Terrabacter lapilli</name>
    <dbReference type="NCBI Taxonomy" id="436231"/>
    <lineage>
        <taxon>Bacteria</taxon>
        <taxon>Bacillati</taxon>
        <taxon>Actinomycetota</taxon>
        <taxon>Actinomycetes</taxon>
        <taxon>Micrococcales</taxon>
        <taxon>Intrasporangiaceae</taxon>
        <taxon>Terrabacter</taxon>
    </lineage>
</organism>